<sequence>MRQLKAACRSGALARRAALAASARIEGSLALADHAAALAFPGGAVVSGFWPIRDEIDPRPLMDALRARGHPLCLPAMVGEDLVFRRLTRDTPLVRGGFGTVEPASEAEEVVPDCLLVPLAAFDRRGARIGYGRGFYDRAIARITDRRGAVPKTVGLAFSVQQASAVPEEGHDRRLERVLTEAGLITCGAAA</sequence>
<organism evidence="6 7">
    <name type="scientific">Stappia taiwanensis</name>
    <dbReference type="NCBI Taxonomy" id="992267"/>
    <lineage>
        <taxon>Bacteria</taxon>
        <taxon>Pseudomonadati</taxon>
        <taxon>Pseudomonadota</taxon>
        <taxon>Alphaproteobacteria</taxon>
        <taxon>Hyphomicrobiales</taxon>
        <taxon>Stappiaceae</taxon>
        <taxon>Stappia</taxon>
    </lineage>
</organism>
<dbReference type="GO" id="GO:0046872">
    <property type="term" value="F:metal ion binding"/>
    <property type="evidence" value="ECO:0007669"/>
    <property type="project" value="UniProtKB-KW"/>
</dbReference>
<feature type="binding site" evidence="4">
    <location>
        <begin position="128"/>
        <end position="136"/>
    </location>
    <ligand>
        <name>ATP</name>
        <dbReference type="ChEBI" id="CHEBI:30616"/>
    </ligand>
</feature>
<dbReference type="PANTHER" id="PTHR23407:SF1">
    <property type="entry name" value="5-FORMYLTETRAHYDROFOLATE CYCLO-LIGASE"/>
    <property type="match status" value="1"/>
</dbReference>
<feature type="binding site" evidence="4">
    <location>
        <position position="55"/>
    </location>
    <ligand>
        <name>substrate</name>
    </ligand>
</feature>
<name>A0A838XUW1_9HYPH</name>
<evidence type="ECO:0000256" key="3">
    <source>
        <dbReference type="ARBA" id="ARBA00022840"/>
    </source>
</evidence>
<dbReference type="InterPro" id="IPR024185">
    <property type="entry name" value="FTHF_cligase-like_sf"/>
</dbReference>
<dbReference type="PANTHER" id="PTHR23407">
    <property type="entry name" value="ATPASE INHIBITOR/5-FORMYLTETRAHYDROFOLATE CYCLO-LIGASE"/>
    <property type="match status" value="1"/>
</dbReference>
<dbReference type="NCBIfam" id="TIGR02727">
    <property type="entry name" value="MTHFS_bact"/>
    <property type="match status" value="1"/>
</dbReference>
<dbReference type="Gene3D" id="3.40.50.10420">
    <property type="entry name" value="NagB/RpiA/CoA transferase-like"/>
    <property type="match status" value="1"/>
</dbReference>
<evidence type="ECO:0000256" key="4">
    <source>
        <dbReference type="PIRSR" id="PIRSR006806-1"/>
    </source>
</evidence>
<keyword evidence="5" id="KW-0479">Metal-binding</keyword>
<dbReference type="InterPro" id="IPR037171">
    <property type="entry name" value="NagB/RpiA_transferase-like"/>
</dbReference>
<evidence type="ECO:0000313" key="6">
    <source>
        <dbReference type="EMBL" id="MBA4612296.1"/>
    </source>
</evidence>
<dbReference type="Proteomes" id="UP000559404">
    <property type="component" value="Unassembled WGS sequence"/>
</dbReference>
<protein>
    <recommendedName>
        <fullName evidence="5">5-formyltetrahydrofolate cyclo-ligase</fullName>
        <ecNumber evidence="5">6.3.3.2</ecNumber>
    </recommendedName>
</protein>
<comment type="cofactor">
    <cofactor evidence="5">
        <name>Mg(2+)</name>
        <dbReference type="ChEBI" id="CHEBI:18420"/>
    </cofactor>
</comment>
<accession>A0A838XUW1</accession>
<dbReference type="EC" id="6.3.3.2" evidence="5"/>
<keyword evidence="5" id="KW-0460">Magnesium</keyword>
<gene>
    <name evidence="6" type="ORF">H1W37_11570</name>
</gene>
<evidence type="ECO:0000313" key="7">
    <source>
        <dbReference type="Proteomes" id="UP000559404"/>
    </source>
</evidence>
<evidence type="ECO:0000256" key="2">
    <source>
        <dbReference type="ARBA" id="ARBA00022741"/>
    </source>
</evidence>
<proteinExistence type="inferred from homology"/>
<dbReference type="PIRSF" id="PIRSF006806">
    <property type="entry name" value="FTHF_cligase"/>
    <property type="match status" value="1"/>
</dbReference>
<keyword evidence="2 4" id="KW-0547">Nucleotide-binding</keyword>
<evidence type="ECO:0000256" key="5">
    <source>
        <dbReference type="RuleBase" id="RU361279"/>
    </source>
</evidence>
<dbReference type="GO" id="GO:0009396">
    <property type="term" value="P:folic acid-containing compound biosynthetic process"/>
    <property type="evidence" value="ECO:0007669"/>
    <property type="project" value="TreeGrafter"/>
</dbReference>
<reference evidence="6 7" key="2">
    <citation type="submission" date="2020-08" db="EMBL/GenBank/DDBJ databases">
        <title>Stappia taiwanensis sp. nov., isolated from a coastal thermal spring.</title>
        <authorList>
            <person name="Kampfer P."/>
        </authorList>
    </citation>
    <scope>NUCLEOTIDE SEQUENCE [LARGE SCALE GENOMIC DNA]</scope>
    <source>
        <strain evidence="6 7">DSM 23284</strain>
    </source>
</reference>
<keyword evidence="3 4" id="KW-0067">ATP-binding</keyword>
<reference evidence="6 7" key="1">
    <citation type="submission" date="2020-07" db="EMBL/GenBank/DDBJ databases">
        <authorList>
            <person name="Li M."/>
        </authorList>
    </citation>
    <scope>NUCLEOTIDE SEQUENCE [LARGE SCALE GENOMIC DNA]</scope>
    <source>
        <strain evidence="6 7">DSM 23284</strain>
    </source>
</reference>
<dbReference type="AlphaFoldDB" id="A0A838XUW1"/>
<dbReference type="SUPFAM" id="SSF100950">
    <property type="entry name" value="NagB/RpiA/CoA transferase-like"/>
    <property type="match status" value="1"/>
</dbReference>
<dbReference type="GO" id="GO:0005524">
    <property type="term" value="F:ATP binding"/>
    <property type="evidence" value="ECO:0007669"/>
    <property type="project" value="UniProtKB-KW"/>
</dbReference>
<dbReference type="GO" id="GO:0035999">
    <property type="term" value="P:tetrahydrofolate interconversion"/>
    <property type="evidence" value="ECO:0007669"/>
    <property type="project" value="TreeGrafter"/>
</dbReference>
<dbReference type="EMBL" id="JACEON010000010">
    <property type="protein sequence ID" value="MBA4612296.1"/>
    <property type="molecule type" value="Genomic_DNA"/>
</dbReference>
<dbReference type="InterPro" id="IPR002698">
    <property type="entry name" value="FTHF_cligase"/>
</dbReference>
<feature type="binding site" evidence="4">
    <location>
        <begin position="5"/>
        <end position="9"/>
    </location>
    <ligand>
        <name>ATP</name>
        <dbReference type="ChEBI" id="CHEBI:30616"/>
    </ligand>
</feature>
<comment type="caution">
    <text evidence="6">The sequence shown here is derived from an EMBL/GenBank/DDBJ whole genome shotgun (WGS) entry which is preliminary data.</text>
</comment>
<evidence type="ECO:0000256" key="1">
    <source>
        <dbReference type="ARBA" id="ARBA00010638"/>
    </source>
</evidence>
<keyword evidence="7" id="KW-1185">Reference proteome</keyword>
<keyword evidence="6" id="KW-0436">Ligase</keyword>
<comment type="catalytic activity">
    <reaction evidence="5">
        <text>(6S)-5-formyl-5,6,7,8-tetrahydrofolate + ATP = (6R)-5,10-methenyltetrahydrofolate + ADP + phosphate</text>
        <dbReference type="Rhea" id="RHEA:10488"/>
        <dbReference type="ChEBI" id="CHEBI:30616"/>
        <dbReference type="ChEBI" id="CHEBI:43474"/>
        <dbReference type="ChEBI" id="CHEBI:57455"/>
        <dbReference type="ChEBI" id="CHEBI:57457"/>
        <dbReference type="ChEBI" id="CHEBI:456216"/>
        <dbReference type="EC" id="6.3.3.2"/>
    </reaction>
</comment>
<comment type="similarity">
    <text evidence="1 5">Belongs to the 5-formyltetrahydrofolate cyclo-ligase family.</text>
</comment>
<dbReference type="GO" id="GO:0030272">
    <property type="term" value="F:5-formyltetrahydrofolate cyclo-ligase activity"/>
    <property type="evidence" value="ECO:0007669"/>
    <property type="project" value="UniProtKB-EC"/>
</dbReference>
<dbReference type="Pfam" id="PF01812">
    <property type="entry name" value="5-FTHF_cyc-lig"/>
    <property type="match status" value="1"/>
</dbReference>